<evidence type="ECO:0000313" key="4">
    <source>
        <dbReference type="Proteomes" id="UP001501337"/>
    </source>
</evidence>
<gene>
    <name evidence="3" type="ORF">GCM10022278_14450</name>
</gene>
<protein>
    <recommendedName>
        <fullName evidence="2">START domain-containing protein</fullName>
    </recommendedName>
</protein>
<keyword evidence="4" id="KW-1185">Reference proteome</keyword>
<feature type="signal peptide" evidence="1">
    <location>
        <begin position="1"/>
        <end position="29"/>
    </location>
</feature>
<dbReference type="InterPro" id="IPR028347">
    <property type="entry name" value="START_dom_prot"/>
</dbReference>
<reference evidence="4" key="1">
    <citation type="journal article" date="2019" name="Int. J. Syst. Evol. Microbiol.">
        <title>The Global Catalogue of Microorganisms (GCM) 10K type strain sequencing project: providing services to taxonomists for standard genome sequencing and annotation.</title>
        <authorList>
            <consortium name="The Broad Institute Genomics Platform"/>
            <consortium name="The Broad Institute Genome Sequencing Center for Infectious Disease"/>
            <person name="Wu L."/>
            <person name="Ma J."/>
        </authorList>
    </citation>
    <scope>NUCLEOTIDE SEQUENCE [LARGE SCALE GENOMIC DNA]</scope>
    <source>
        <strain evidence="4">JCM 17555</strain>
    </source>
</reference>
<dbReference type="PIRSF" id="PIRSF039033">
    <property type="entry name" value="START_dom"/>
    <property type="match status" value="1"/>
</dbReference>
<sequence length="228" mass="25619">MTSYRNSTSNLRKAALALGMMGAGVIALGASEPGEDILVETFDYPDSAIKAVRIEAIIDAPITAVMAVFADVEQYPKWIYNCTWAELVDSAGFYDFTAYQISNMPWPVTDRDLVLTFRIEETKSGGFMIRLVNQASEWPSTNNIRVTAAHGFYHLEPLSDASTLFRSEQHFDPSGDIPVWLINQLLEDIPTRSVIGMRKLVRTPAYRSRKFERDEHGRIVGWLHGAED</sequence>
<dbReference type="InterPro" id="IPR002913">
    <property type="entry name" value="START_lipid-bd_dom"/>
</dbReference>
<evidence type="ECO:0000256" key="1">
    <source>
        <dbReference type="SAM" id="SignalP"/>
    </source>
</evidence>
<feature type="domain" description="START" evidence="2">
    <location>
        <begin position="36"/>
        <end position="188"/>
    </location>
</feature>
<evidence type="ECO:0000313" key="3">
    <source>
        <dbReference type="EMBL" id="GAA3957010.1"/>
    </source>
</evidence>
<keyword evidence="1" id="KW-0732">Signal</keyword>
<name>A0ABP7NZ49_9GAMM</name>
<dbReference type="Proteomes" id="UP001501337">
    <property type="component" value="Unassembled WGS sequence"/>
</dbReference>
<dbReference type="SUPFAM" id="SSF55961">
    <property type="entry name" value="Bet v1-like"/>
    <property type="match status" value="1"/>
</dbReference>
<accession>A0ABP7NZ49</accession>
<proteinExistence type="predicted"/>
<dbReference type="Pfam" id="PF01852">
    <property type="entry name" value="START"/>
    <property type="match status" value="1"/>
</dbReference>
<dbReference type="InterPro" id="IPR023393">
    <property type="entry name" value="START-like_dom_sf"/>
</dbReference>
<dbReference type="EMBL" id="BAABBO010000007">
    <property type="protein sequence ID" value="GAA3957010.1"/>
    <property type="molecule type" value="Genomic_DNA"/>
</dbReference>
<dbReference type="Gene3D" id="3.30.530.20">
    <property type="match status" value="1"/>
</dbReference>
<dbReference type="RefSeq" id="WP_344804783.1">
    <property type="nucleotide sequence ID" value="NZ_BAABBO010000007.1"/>
</dbReference>
<evidence type="ECO:0000259" key="2">
    <source>
        <dbReference type="Pfam" id="PF01852"/>
    </source>
</evidence>
<comment type="caution">
    <text evidence="3">The sequence shown here is derived from an EMBL/GenBank/DDBJ whole genome shotgun (WGS) entry which is preliminary data.</text>
</comment>
<feature type="chain" id="PRO_5045707181" description="START domain-containing protein" evidence="1">
    <location>
        <begin position="30"/>
        <end position="228"/>
    </location>
</feature>
<organism evidence="3 4">
    <name type="scientific">Allohahella marinimesophila</name>
    <dbReference type="NCBI Taxonomy" id="1054972"/>
    <lineage>
        <taxon>Bacteria</taxon>
        <taxon>Pseudomonadati</taxon>
        <taxon>Pseudomonadota</taxon>
        <taxon>Gammaproteobacteria</taxon>
        <taxon>Oceanospirillales</taxon>
        <taxon>Hahellaceae</taxon>
        <taxon>Allohahella</taxon>
    </lineage>
</organism>